<organism evidence="2 3">
    <name type="scientific">Podospora australis</name>
    <dbReference type="NCBI Taxonomy" id="1536484"/>
    <lineage>
        <taxon>Eukaryota</taxon>
        <taxon>Fungi</taxon>
        <taxon>Dikarya</taxon>
        <taxon>Ascomycota</taxon>
        <taxon>Pezizomycotina</taxon>
        <taxon>Sordariomycetes</taxon>
        <taxon>Sordariomycetidae</taxon>
        <taxon>Sordariales</taxon>
        <taxon>Podosporaceae</taxon>
        <taxon>Podospora</taxon>
    </lineage>
</organism>
<evidence type="ECO:0000313" key="2">
    <source>
        <dbReference type="EMBL" id="KAK4191091.1"/>
    </source>
</evidence>
<reference evidence="2" key="1">
    <citation type="journal article" date="2023" name="Mol. Phylogenet. Evol.">
        <title>Genome-scale phylogeny and comparative genomics of the fungal order Sordariales.</title>
        <authorList>
            <person name="Hensen N."/>
            <person name="Bonometti L."/>
            <person name="Westerberg I."/>
            <person name="Brannstrom I.O."/>
            <person name="Guillou S."/>
            <person name="Cros-Aarteil S."/>
            <person name="Calhoun S."/>
            <person name="Haridas S."/>
            <person name="Kuo A."/>
            <person name="Mondo S."/>
            <person name="Pangilinan J."/>
            <person name="Riley R."/>
            <person name="LaButti K."/>
            <person name="Andreopoulos B."/>
            <person name="Lipzen A."/>
            <person name="Chen C."/>
            <person name="Yan M."/>
            <person name="Daum C."/>
            <person name="Ng V."/>
            <person name="Clum A."/>
            <person name="Steindorff A."/>
            <person name="Ohm R.A."/>
            <person name="Martin F."/>
            <person name="Silar P."/>
            <person name="Natvig D.O."/>
            <person name="Lalanne C."/>
            <person name="Gautier V."/>
            <person name="Ament-Velasquez S.L."/>
            <person name="Kruys A."/>
            <person name="Hutchinson M.I."/>
            <person name="Powell A.J."/>
            <person name="Barry K."/>
            <person name="Miller A.N."/>
            <person name="Grigoriev I.V."/>
            <person name="Debuchy R."/>
            <person name="Gladieux P."/>
            <person name="Hiltunen Thoren M."/>
            <person name="Johannesson H."/>
        </authorList>
    </citation>
    <scope>NUCLEOTIDE SEQUENCE</scope>
    <source>
        <strain evidence="2">PSN309</strain>
    </source>
</reference>
<name>A0AAN7AJL0_9PEZI</name>
<feature type="region of interest" description="Disordered" evidence="1">
    <location>
        <begin position="62"/>
        <end position="91"/>
    </location>
</feature>
<evidence type="ECO:0000256" key="1">
    <source>
        <dbReference type="SAM" id="MobiDB-lite"/>
    </source>
</evidence>
<dbReference type="Proteomes" id="UP001302126">
    <property type="component" value="Unassembled WGS sequence"/>
</dbReference>
<dbReference type="AlphaFoldDB" id="A0AAN7AJL0"/>
<proteinExistence type="predicted"/>
<feature type="compositionally biased region" description="Basic residues" evidence="1">
    <location>
        <begin position="79"/>
        <end position="91"/>
    </location>
</feature>
<evidence type="ECO:0000313" key="3">
    <source>
        <dbReference type="Proteomes" id="UP001302126"/>
    </source>
</evidence>
<reference evidence="2" key="2">
    <citation type="submission" date="2023-05" db="EMBL/GenBank/DDBJ databases">
        <authorList>
            <consortium name="Lawrence Berkeley National Laboratory"/>
            <person name="Steindorff A."/>
            <person name="Hensen N."/>
            <person name="Bonometti L."/>
            <person name="Westerberg I."/>
            <person name="Brannstrom I.O."/>
            <person name="Guillou S."/>
            <person name="Cros-Aarteil S."/>
            <person name="Calhoun S."/>
            <person name="Haridas S."/>
            <person name="Kuo A."/>
            <person name="Mondo S."/>
            <person name="Pangilinan J."/>
            <person name="Riley R."/>
            <person name="Labutti K."/>
            <person name="Andreopoulos B."/>
            <person name="Lipzen A."/>
            <person name="Chen C."/>
            <person name="Yanf M."/>
            <person name="Daum C."/>
            <person name="Ng V."/>
            <person name="Clum A."/>
            <person name="Ohm R."/>
            <person name="Martin F."/>
            <person name="Silar P."/>
            <person name="Natvig D."/>
            <person name="Lalanne C."/>
            <person name="Gautier V."/>
            <person name="Ament-Velasquez S.L."/>
            <person name="Kruys A."/>
            <person name="Hutchinson M.I."/>
            <person name="Powell A.J."/>
            <person name="Barry K."/>
            <person name="Miller A.N."/>
            <person name="Grigoriev I.V."/>
            <person name="Debuchy R."/>
            <person name="Gladieux P."/>
            <person name="Thoren M.H."/>
            <person name="Johannesson H."/>
        </authorList>
    </citation>
    <scope>NUCLEOTIDE SEQUENCE</scope>
    <source>
        <strain evidence="2">PSN309</strain>
    </source>
</reference>
<sequence>MSSSCTITDSNPACTTSPALNAQTIRARELGRARARDEAQKAMEAKAIAQALLKLSNGKKLSDSIHAPGNRTVATNKKGGAKRGRRTKKSKTARAVALPTMAPQTTASISKDTTTPTISSMTITATSPSPSAPIFSPGCDTGIISTLGNTTIPDASTLHAREMGKALARRQYEEAVQAEAIATALRSFSNGKTLADSRWAPRNPKN</sequence>
<gene>
    <name evidence="2" type="ORF">QBC35DRAFT_448709</name>
</gene>
<keyword evidence="3" id="KW-1185">Reference proteome</keyword>
<protein>
    <submittedName>
        <fullName evidence="2">Uncharacterized protein</fullName>
    </submittedName>
</protein>
<comment type="caution">
    <text evidence="2">The sequence shown here is derived from an EMBL/GenBank/DDBJ whole genome shotgun (WGS) entry which is preliminary data.</text>
</comment>
<dbReference type="EMBL" id="MU864361">
    <property type="protein sequence ID" value="KAK4191091.1"/>
    <property type="molecule type" value="Genomic_DNA"/>
</dbReference>
<accession>A0AAN7AJL0</accession>